<dbReference type="FunCoup" id="A0A067PS50">
    <property type="interactions" value="158"/>
</dbReference>
<feature type="region of interest" description="Disordered" evidence="3">
    <location>
        <begin position="388"/>
        <end position="429"/>
    </location>
</feature>
<feature type="domain" description="IPT/TIG" evidence="5">
    <location>
        <begin position="787"/>
        <end position="892"/>
    </location>
</feature>
<keyword evidence="4" id="KW-0472">Membrane</keyword>
<feature type="compositionally biased region" description="Acidic residues" evidence="3">
    <location>
        <begin position="1095"/>
        <end position="1106"/>
    </location>
</feature>
<dbReference type="OrthoDB" id="71307at2759"/>
<keyword evidence="7" id="KW-1185">Reference proteome</keyword>
<feature type="compositionally biased region" description="Polar residues" evidence="3">
    <location>
        <begin position="630"/>
        <end position="639"/>
    </location>
</feature>
<dbReference type="Gene3D" id="1.25.40.20">
    <property type="entry name" value="Ankyrin repeat-containing domain"/>
    <property type="match status" value="1"/>
</dbReference>
<evidence type="ECO:0000256" key="3">
    <source>
        <dbReference type="SAM" id="MobiDB-lite"/>
    </source>
</evidence>
<feature type="compositionally biased region" description="Low complexity" evidence="3">
    <location>
        <begin position="145"/>
        <end position="191"/>
    </location>
</feature>
<dbReference type="InterPro" id="IPR036770">
    <property type="entry name" value="Ankyrin_rpt-contain_sf"/>
</dbReference>
<feature type="compositionally biased region" description="Polar residues" evidence="3">
    <location>
        <begin position="564"/>
        <end position="586"/>
    </location>
</feature>
<protein>
    <recommendedName>
        <fullName evidence="5">IPT/TIG domain-containing protein</fullName>
    </recommendedName>
</protein>
<accession>A0A067PS50</accession>
<dbReference type="PROSITE" id="PS50297">
    <property type="entry name" value="ANK_REP_REGION"/>
    <property type="match status" value="2"/>
</dbReference>
<keyword evidence="2" id="KW-0040">ANK repeat</keyword>
<dbReference type="InterPro" id="IPR013783">
    <property type="entry name" value="Ig-like_fold"/>
</dbReference>
<reference evidence="7" key="1">
    <citation type="journal article" date="2014" name="Proc. Natl. Acad. Sci. U.S.A.">
        <title>Extensive sampling of basidiomycete genomes demonstrates inadequacy of the white-rot/brown-rot paradigm for wood decay fungi.</title>
        <authorList>
            <person name="Riley R."/>
            <person name="Salamov A.A."/>
            <person name="Brown D.W."/>
            <person name="Nagy L.G."/>
            <person name="Floudas D."/>
            <person name="Held B.W."/>
            <person name="Levasseur A."/>
            <person name="Lombard V."/>
            <person name="Morin E."/>
            <person name="Otillar R."/>
            <person name="Lindquist E.A."/>
            <person name="Sun H."/>
            <person name="LaButti K.M."/>
            <person name="Schmutz J."/>
            <person name="Jabbour D."/>
            <person name="Luo H."/>
            <person name="Baker S.E."/>
            <person name="Pisabarro A.G."/>
            <person name="Walton J.D."/>
            <person name="Blanchette R.A."/>
            <person name="Henrissat B."/>
            <person name="Martin F."/>
            <person name="Cullen D."/>
            <person name="Hibbett D.S."/>
            <person name="Grigoriev I.V."/>
        </authorList>
    </citation>
    <scope>NUCLEOTIDE SEQUENCE [LARGE SCALE GENOMIC DNA]</scope>
    <source>
        <strain evidence="7">MUCL 33604</strain>
    </source>
</reference>
<dbReference type="CDD" id="cd00102">
    <property type="entry name" value="IPT"/>
    <property type="match status" value="1"/>
</dbReference>
<feature type="region of interest" description="Disordered" evidence="3">
    <location>
        <begin position="136"/>
        <end position="191"/>
    </location>
</feature>
<dbReference type="STRING" id="933084.A0A067PS50"/>
<dbReference type="SUPFAM" id="SSF48403">
    <property type="entry name" value="Ankyrin repeat"/>
    <property type="match status" value="1"/>
</dbReference>
<dbReference type="SUPFAM" id="SSF81296">
    <property type="entry name" value="E set domains"/>
    <property type="match status" value="1"/>
</dbReference>
<sequence length="1440" mass="152812">MSSSATTTTTSESRSPSPSTPSSSSSLDSPGRPTVSVVDHHHPGGASANLNFGVSEVFDEWRSEMMGGNAGKVNGFGWGGALEGLGIGGGDGFGNSKREEAADMLALNDLIHHHVYDDSIMSPTLFTHHPDLLTPLNPNTHTHVPNNSNPQASNSASTSTSTTTSSSPTSSPVLPSSAPQTPPQSQTQLTQSQLADLFMSAVVPAANGAIGVNSSFGAKVVNGASGVNGPHGLHGSSMGATKAVPPPPPRPRKRDAAIGGATDRVVFPAKESCYNLPIIIPSIPESGTKSRVETQVRVTLDLASPSTPISELGVGEGFTYDKVGTWKWLKLPKGTSTKKRSRKDGKIDPAPEEVLHLNVEVTCASPPHAPVASCSSCQSREAKRVARKIAARVRPAREESDSGPEADAPSPSVSASHSPQPTTPKHEDTSSIIQFNCSEILDFSTGSVALPLRITCYCRHHREKVGFFVHFTLSEGGAGGRVVGRGRTRGAIMITDDHKSSGGSRAVRERERGEALAHLSGSGAGVSPVLGRVVAGGPTGQVKRKHAGGTKDGSATKRRAKAPLSSQSLDTGMESSDPNANAFGSSRKASVCSSNAMSPEPSASASGYTAASTPQYMTSAPTSAYGGGTTLPSTPSFTFGGSDFSDPEQAHPQAHTQVGQGRNGQYLPSPAYDGLTDGFGRRGSELVGGTQDLDAETAATLLGTADALACLNPSAFLPTAPPSPVSPSINRLAPPQPSHVATAVAAASLPFLFNFNSPAPPMTQHQQHHMAPPQPLQIAQSMLALPPPKIHRLIPSSGPTFGGIEITILGANFHPSLLSSSSSSNSGNGMGGLNCVFGGVVASSTARWSDNTLVCVLPPRATAGVVPVWLEGFGGDKDGEDESVPPLMFTYVDESDRALMELALQVVGLKMTGKLEDAKNVAMRIVGNAGTDDNRMVVDSGNMMMQVASASAAQSSALTGCRDVRPLLLSRANDGGDFESLIINFLSLLDTPQGDDRSRTDIPTSDAISHQTPSGQTLLHLASILNFPSLVQFLIDHDVKLDVRDRNGYSATHFAAIAKSKACLRLLVDAGAALDLENVRGETPEDVSPESFDGLFEEAGDSDGDLDWSAPHRRMDQEEEDEEATWGDAEEDSGDETASGFHHHRLHRRITRRINRSAPDSGLTELATNLKSPLPPTSSLSLLSEKQKEKMPETHPEVDEKQAASFVNMIQRTLSQGIMPNMPNLPFPNIPGMPAVHWGALQQIPMVFPVYVPIPGWPAFLGNEKRGEQSDSEGESSQKRAGNNQTQAWAGSVLSAHEWRAVWERWMKQNFVRQEVEEVPPPAYTPRAEEKTPEPVVEVESESDSQPQPAVVPLPMASERTASRRVAYGTQPIPDQEVNAYAYRPTKKQGQKLQKKHDRMLILFWIPMLFIGFMWAFFTAIRIGIHVLRATVPLKAGLRL</sequence>
<feature type="region of interest" description="Disordered" evidence="3">
    <location>
        <begin position="1166"/>
        <end position="1200"/>
    </location>
</feature>
<dbReference type="PANTHER" id="PTHR13037">
    <property type="entry name" value="FORMIN"/>
    <property type="match status" value="1"/>
</dbReference>
<evidence type="ECO:0000256" key="1">
    <source>
        <dbReference type="ARBA" id="ARBA00022581"/>
    </source>
</evidence>
<evidence type="ECO:0000256" key="2">
    <source>
        <dbReference type="PROSITE-ProRule" id="PRU00023"/>
    </source>
</evidence>
<dbReference type="Pfam" id="PF01833">
    <property type="entry name" value="TIG"/>
    <property type="match status" value="1"/>
</dbReference>
<keyword evidence="4" id="KW-0812">Transmembrane</keyword>
<proteinExistence type="predicted"/>
<keyword evidence="4" id="KW-1133">Transmembrane helix</keyword>
<evidence type="ECO:0000313" key="7">
    <source>
        <dbReference type="Proteomes" id="UP000027265"/>
    </source>
</evidence>
<feature type="repeat" description="ANK" evidence="2">
    <location>
        <begin position="1047"/>
        <end position="1079"/>
    </location>
</feature>
<feature type="compositionally biased region" description="Low complexity" evidence="3">
    <location>
        <begin position="405"/>
        <end position="420"/>
    </location>
</feature>
<dbReference type="InterPro" id="IPR002909">
    <property type="entry name" value="IPT_dom"/>
</dbReference>
<dbReference type="InterPro" id="IPR057962">
    <property type="entry name" value="SPT23_MGA2_DBD"/>
</dbReference>
<name>A0A067PS50_9AGAM</name>
<feature type="region of interest" description="Disordered" evidence="3">
    <location>
        <begin position="1262"/>
        <end position="1289"/>
    </location>
</feature>
<feature type="region of interest" description="Disordered" evidence="3">
    <location>
        <begin position="1"/>
        <end position="50"/>
    </location>
</feature>
<dbReference type="InterPro" id="IPR002110">
    <property type="entry name" value="Ankyrin_rpt"/>
</dbReference>
<dbReference type="InterPro" id="IPR014756">
    <property type="entry name" value="Ig_E-set"/>
</dbReference>
<keyword evidence="1" id="KW-0945">Host-virus interaction</keyword>
<dbReference type="SMART" id="SM00429">
    <property type="entry name" value="IPT"/>
    <property type="match status" value="1"/>
</dbReference>
<dbReference type="EMBL" id="KL197719">
    <property type="protein sequence ID" value="KDQ57643.1"/>
    <property type="molecule type" value="Genomic_DNA"/>
</dbReference>
<feature type="compositionally biased region" description="Polar residues" evidence="3">
    <location>
        <begin position="1279"/>
        <end position="1289"/>
    </location>
</feature>
<dbReference type="PANTHER" id="PTHR13037:SF24">
    <property type="entry name" value="POLYCOMB PROTEIN PCL-RELATED"/>
    <property type="match status" value="1"/>
</dbReference>
<dbReference type="Pfam" id="PF12796">
    <property type="entry name" value="Ank_2"/>
    <property type="match status" value="1"/>
</dbReference>
<evidence type="ECO:0000259" key="5">
    <source>
        <dbReference type="SMART" id="SM00429"/>
    </source>
</evidence>
<feature type="repeat" description="ANK" evidence="2">
    <location>
        <begin position="1014"/>
        <end position="1046"/>
    </location>
</feature>
<dbReference type="HOGENOM" id="CLU_003912_0_0_1"/>
<feature type="region of interest" description="Disordered" evidence="3">
    <location>
        <begin position="536"/>
        <end position="586"/>
    </location>
</feature>
<dbReference type="SMART" id="SM00248">
    <property type="entry name" value="ANK"/>
    <property type="match status" value="2"/>
</dbReference>
<feature type="compositionally biased region" description="Basic and acidic residues" evidence="3">
    <location>
        <begin position="1185"/>
        <end position="1200"/>
    </location>
</feature>
<feature type="region of interest" description="Disordered" evidence="3">
    <location>
        <begin position="1081"/>
        <end position="1145"/>
    </location>
</feature>
<gene>
    <name evidence="6" type="ORF">JAAARDRAFT_35333</name>
</gene>
<dbReference type="Gene3D" id="2.60.40.10">
    <property type="entry name" value="Immunoglobulins"/>
    <property type="match status" value="1"/>
</dbReference>
<dbReference type="PROSITE" id="PS50088">
    <property type="entry name" value="ANK_REPEAT"/>
    <property type="match status" value="2"/>
</dbReference>
<feature type="region of interest" description="Disordered" evidence="3">
    <location>
        <begin position="623"/>
        <end position="679"/>
    </location>
</feature>
<organism evidence="6 7">
    <name type="scientific">Jaapia argillacea MUCL 33604</name>
    <dbReference type="NCBI Taxonomy" id="933084"/>
    <lineage>
        <taxon>Eukaryota</taxon>
        <taxon>Fungi</taxon>
        <taxon>Dikarya</taxon>
        <taxon>Basidiomycota</taxon>
        <taxon>Agaricomycotina</taxon>
        <taxon>Agaricomycetes</taxon>
        <taxon>Agaricomycetidae</taxon>
        <taxon>Jaapiales</taxon>
        <taxon>Jaapiaceae</taxon>
        <taxon>Jaapia</taxon>
    </lineage>
</organism>
<feature type="region of interest" description="Disordered" evidence="3">
    <location>
        <begin position="229"/>
        <end position="256"/>
    </location>
</feature>
<dbReference type="InParanoid" id="A0A067PS50"/>
<dbReference type="Pfam" id="PF25603">
    <property type="entry name" value="SPT23_MGA2_DBD"/>
    <property type="match status" value="1"/>
</dbReference>
<evidence type="ECO:0000313" key="6">
    <source>
        <dbReference type="EMBL" id="KDQ57643.1"/>
    </source>
</evidence>
<feature type="transmembrane region" description="Helical" evidence="4">
    <location>
        <begin position="1402"/>
        <end position="1425"/>
    </location>
</feature>
<evidence type="ECO:0000256" key="4">
    <source>
        <dbReference type="SAM" id="Phobius"/>
    </source>
</evidence>
<dbReference type="Proteomes" id="UP000027265">
    <property type="component" value="Unassembled WGS sequence"/>
</dbReference>
<feature type="compositionally biased region" description="Low complexity" evidence="3">
    <location>
        <begin position="1"/>
        <end position="30"/>
    </location>
</feature>
<feature type="compositionally biased region" description="Acidic residues" evidence="3">
    <location>
        <begin position="1117"/>
        <end position="1135"/>
    </location>
</feature>